<reference evidence="1" key="1">
    <citation type="submission" date="2022-05" db="EMBL/GenBank/DDBJ databases">
        <title>Chromosome-level genome of Chaenocephalus aceratus.</title>
        <authorList>
            <person name="Park H."/>
        </authorList>
    </citation>
    <scope>NUCLEOTIDE SEQUENCE</scope>
    <source>
        <strain evidence="1">KU_202001</strain>
    </source>
</reference>
<dbReference type="Proteomes" id="UP001057452">
    <property type="component" value="Chromosome 7"/>
</dbReference>
<feature type="non-terminal residue" evidence="1">
    <location>
        <position position="1"/>
    </location>
</feature>
<name>A0ACB9XBQ0_CHAAC</name>
<dbReference type="EMBL" id="CM043791">
    <property type="protein sequence ID" value="KAI4823859.1"/>
    <property type="molecule type" value="Genomic_DNA"/>
</dbReference>
<sequence>VIAAEDDGYLLPLGYPLNPHLPAHSDLFTLPPCGNAGCSEDTGGAAVDLILQGFSPTSCGHNAESYCKSLIRSESADHQSGSNNSQTFLRCSWRFSPHASQPEETSGLWLRRGGRGADLADQEGFRLGGPQWVDDVSLMSCPQMLHSCLPGPTTLSDYPRNRHPGWSRGSVAYHADDGKVFHGSGVGDAFGPRCLKGDIMGCGIMFPRDYILDEEGDVDDWDRLEVRQGRAGVQNVLYLDDEERRKRKTAKRASKRPGRSRG</sequence>
<accession>A0ACB9XBQ0</accession>
<organism evidence="1 2">
    <name type="scientific">Chaenocephalus aceratus</name>
    <name type="common">Blackfin icefish</name>
    <name type="synonym">Chaenichthys aceratus</name>
    <dbReference type="NCBI Taxonomy" id="36190"/>
    <lineage>
        <taxon>Eukaryota</taxon>
        <taxon>Metazoa</taxon>
        <taxon>Chordata</taxon>
        <taxon>Craniata</taxon>
        <taxon>Vertebrata</taxon>
        <taxon>Euteleostomi</taxon>
        <taxon>Actinopterygii</taxon>
        <taxon>Neopterygii</taxon>
        <taxon>Teleostei</taxon>
        <taxon>Neoteleostei</taxon>
        <taxon>Acanthomorphata</taxon>
        <taxon>Eupercaria</taxon>
        <taxon>Perciformes</taxon>
        <taxon>Notothenioidei</taxon>
        <taxon>Channichthyidae</taxon>
        <taxon>Chaenocephalus</taxon>
    </lineage>
</organism>
<gene>
    <name evidence="1" type="ORF">KUCAC02_012414</name>
</gene>
<keyword evidence="2" id="KW-1185">Reference proteome</keyword>
<evidence type="ECO:0000313" key="2">
    <source>
        <dbReference type="Proteomes" id="UP001057452"/>
    </source>
</evidence>
<protein>
    <submittedName>
        <fullName evidence="1">Uncharacterized protein</fullName>
    </submittedName>
</protein>
<evidence type="ECO:0000313" key="1">
    <source>
        <dbReference type="EMBL" id="KAI4823859.1"/>
    </source>
</evidence>
<comment type="caution">
    <text evidence="1">The sequence shown here is derived from an EMBL/GenBank/DDBJ whole genome shotgun (WGS) entry which is preliminary data.</text>
</comment>
<proteinExistence type="predicted"/>